<keyword evidence="1" id="KW-0694">RNA-binding</keyword>
<gene>
    <name evidence="3" type="ORF">B4U80_12600</name>
</gene>
<evidence type="ECO:0000259" key="2">
    <source>
        <dbReference type="Pfam" id="PF00076"/>
    </source>
</evidence>
<dbReference type="Gene3D" id="3.30.70.330">
    <property type="match status" value="1"/>
</dbReference>
<dbReference type="SUPFAM" id="SSF54928">
    <property type="entry name" value="RNA-binding domain, RBD"/>
    <property type="match status" value="1"/>
</dbReference>
<dbReference type="GO" id="GO:0003723">
    <property type="term" value="F:RNA binding"/>
    <property type="evidence" value="ECO:0007669"/>
    <property type="project" value="UniProtKB-KW"/>
</dbReference>
<evidence type="ECO:0000313" key="4">
    <source>
        <dbReference type="Proteomes" id="UP000288716"/>
    </source>
</evidence>
<dbReference type="VEuPathDB" id="VectorBase:LDEU014090"/>
<dbReference type="Proteomes" id="UP000288716">
    <property type="component" value="Unassembled WGS sequence"/>
</dbReference>
<evidence type="ECO:0000256" key="1">
    <source>
        <dbReference type="ARBA" id="ARBA00022884"/>
    </source>
</evidence>
<evidence type="ECO:0000313" key="3">
    <source>
        <dbReference type="EMBL" id="RWS10122.1"/>
    </source>
</evidence>
<dbReference type="AlphaFoldDB" id="A0A443R4C4"/>
<protein>
    <recommendedName>
        <fullName evidence="2">RRM domain-containing protein</fullName>
    </recommendedName>
</protein>
<reference evidence="3 4" key="1">
    <citation type="journal article" date="2018" name="Gigascience">
        <title>Genomes of trombidid mites reveal novel predicted allergens and laterally-transferred genes associated with secondary metabolism.</title>
        <authorList>
            <person name="Dong X."/>
            <person name="Chaisiri K."/>
            <person name="Xia D."/>
            <person name="Armstrong S.D."/>
            <person name="Fang Y."/>
            <person name="Donnelly M.J."/>
            <person name="Kadowaki T."/>
            <person name="McGarry J.W."/>
            <person name="Darby A.C."/>
            <person name="Makepeace B.L."/>
        </authorList>
    </citation>
    <scope>NUCLEOTIDE SEQUENCE [LARGE SCALE GENOMIC DNA]</scope>
    <source>
        <strain evidence="3">UoL-UT</strain>
    </source>
</reference>
<feature type="domain" description="RRM" evidence="2">
    <location>
        <begin position="26"/>
        <end position="92"/>
    </location>
</feature>
<comment type="caution">
    <text evidence="3">The sequence shown here is derived from an EMBL/GenBank/DDBJ whole genome shotgun (WGS) entry which is preliminary data.</text>
</comment>
<organism evidence="3 4">
    <name type="scientific">Leptotrombidium deliense</name>
    <dbReference type="NCBI Taxonomy" id="299467"/>
    <lineage>
        <taxon>Eukaryota</taxon>
        <taxon>Metazoa</taxon>
        <taxon>Ecdysozoa</taxon>
        <taxon>Arthropoda</taxon>
        <taxon>Chelicerata</taxon>
        <taxon>Arachnida</taxon>
        <taxon>Acari</taxon>
        <taxon>Acariformes</taxon>
        <taxon>Trombidiformes</taxon>
        <taxon>Prostigmata</taxon>
        <taxon>Anystina</taxon>
        <taxon>Parasitengona</taxon>
        <taxon>Trombiculoidea</taxon>
        <taxon>Trombiculidae</taxon>
        <taxon>Leptotrombidium</taxon>
    </lineage>
</organism>
<dbReference type="InterPro" id="IPR000504">
    <property type="entry name" value="RRM_dom"/>
</dbReference>
<proteinExistence type="predicted"/>
<dbReference type="InterPro" id="IPR035979">
    <property type="entry name" value="RBD_domain_sf"/>
</dbReference>
<name>A0A443R4C4_9ACAR</name>
<dbReference type="InterPro" id="IPR012677">
    <property type="entry name" value="Nucleotide-bd_a/b_plait_sf"/>
</dbReference>
<accession>A0A443R4C4</accession>
<dbReference type="EMBL" id="NCKV01049803">
    <property type="protein sequence ID" value="RWS10122.1"/>
    <property type="molecule type" value="Genomic_DNA"/>
</dbReference>
<sequence>MLWRNNELVISLSDDAKKKRKRGCCVVVRNLKKDVKVQDLYSLFEEVGAVDVIELQKSRRGDRIPALVFFYEPVARIAVEKFHKFKFGNDVIDVELSHKFN</sequence>
<dbReference type="CDD" id="cd00590">
    <property type="entry name" value="RRM_SF"/>
    <property type="match status" value="1"/>
</dbReference>
<keyword evidence="4" id="KW-1185">Reference proteome</keyword>
<dbReference type="Pfam" id="PF00076">
    <property type="entry name" value="RRM_1"/>
    <property type="match status" value="1"/>
</dbReference>